<comment type="caution">
    <text evidence="2">The sequence shown here is derived from an EMBL/GenBank/DDBJ whole genome shotgun (WGS) entry which is preliminary data.</text>
</comment>
<dbReference type="PANTHER" id="PTHR11215:SF1">
    <property type="entry name" value="MYG1 EXONUCLEASE"/>
    <property type="match status" value="1"/>
</dbReference>
<dbReference type="EMBL" id="LGRX02029453">
    <property type="protein sequence ID" value="KAK3246821.1"/>
    <property type="molecule type" value="Genomic_DNA"/>
</dbReference>
<reference evidence="2" key="2">
    <citation type="submission" date="2023-06" db="EMBL/GenBank/DDBJ databases">
        <title>Long-read-based genome assembly of the green algal bacterivore Cymbomonas tetramitiformis.</title>
        <authorList>
            <person name="Gyaltshen Y."/>
            <person name="Rozenberg A."/>
            <person name="Paasch A."/>
            <person name="Burns J.A."/>
            <person name="Warring S."/>
            <person name="Larson R."/>
            <person name="Maurer-Alcala X."/>
            <person name="Dacks J."/>
            <person name="Kim E."/>
        </authorList>
    </citation>
    <scope>NUCLEOTIDE SEQUENCE</scope>
    <source>
        <strain evidence="2">PLY_AMNH</strain>
    </source>
</reference>
<dbReference type="GO" id="GO:0005737">
    <property type="term" value="C:cytoplasm"/>
    <property type="evidence" value="ECO:0007669"/>
    <property type="project" value="TreeGrafter"/>
</dbReference>
<keyword evidence="4" id="KW-1185">Reference proteome</keyword>
<sequence>MSTKRKMAKIGTHDGSFHCDEALGCFLLKQTKEFRDAEIVRSRDPEILKDLNVVIDVGGVYDPETQRYDHHQRGFTEEFGHGFVTKLSSAGLVYKHYGREIVASQLGLKEDDPMLETVYLRVYKSFMEAIDGIDNGIQQYDTEQPARYQNHTGLSARVGSLNPNWNEEYNATVLMTQFLKAVELSGSEFTESVNYIGKVWLPARTHVKEALDKRFENDPSGKIIKLETFCPWKEHLFLLEEELDIVGNTLFCLYEDDKKNWRIQTIPVTTSSFESRKFLPSTWRGMRDDELSNESGIPGGIFVHMSGFIGGNKTFEGALAMAKKGLELS</sequence>
<dbReference type="InterPro" id="IPR003226">
    <property type="entry name" value="MYG1_exonuclease"/>
</dbReference>
<name>A0AAE0C1T4_9CHLO</name>
<comment type="similarity">
    <text evidence="1">Belongs to the MYG1 family.</text>
</comment>
<evidence type="ECO:0000256" key="1">
    <source>
        <dbReference type="ARBA" id="ARBA00010105"/>
    </source>
</evidence>
<gene>
    <name evidence="3" type="ORF">CYMTET_42441</name>
    <name evidence="2" type="ORF">CYMTET_43657</name>
</gene>
<protein>
    <submittedName>
        <fullName evidence="2">Uncharacterized protein</fullName>
    </submittedName>
</protein>
<dbReference type="Proteomes" id="UP001190700">
    <property type="component" value="Unassembled WGS sequence"/>
</dbReference>
<proteinExistence type="inferred from homology"/>
<evidence type="ECO:0000313" key="4">
    <source>
        <dbReference type="Proteomes" id="UP001190700"/>
    </source>
</evidence>
<dbReference type="Pfam" id="PF03690">
    <property type="entry name" value="MYG1_exonuc"/>
    <property type="match status" value="1"/>
</dbReference>
<dbReference type="PANTHER" id="PTHR11215">
    <property type="entry name" value="METAL DEPENDENT HYDROLASE - RELATED"/>
    <property type="match status" value="1"/>
</dbReference>
<reference evidence="2 4" key="1">
    <citation type="journal article" date="2015" name="Genome Biol. Evol.">
        <title>Comparative Genomics of a Bacterivorous Green Alga Reveals Evolutionary Causalities and Consequences of Phago-Mixotrophic Mode of Nutrition.</title>
        <authorList>
            <person name="Burns J.A."/>
            <person name="Paasch A."/>
            <person name="Narechania A."/>
            <person name="Kim E."/>
        </authorList>
    </citation>
    <scope>NUCLEOTIDE SEQUENCE [LARGE SCALE GENOMIC DNA]</scope>
    <source>
        <strain evidence="2">PLY_AMNH</strain>
    </source>
</reference>
<dbReference type="AlphaFoldDB" id="A0AAE0C1T4"/>
<accession>A0AAE0C1T4</accession>
<evidence type="ECO:0000313" key="2">
    <source>
        <dbReference type="EMBL" id="KAK3246821.1"/>
    </source>
</evidence>
<organism evidence="2 4">
    <name type="scientific">Cymbomonas tetramitiformis</name>
    <dbReference type="NCBI Taxonomy" id="36881"/>
    <lineage>
        <taxon>Eukaryota</taxon>
        <taxon>Viridiplantae</taxon>
        <taxon>Chlorophyta</taxon>
        <taxon>Pyramimonadophyceae</taxon>
        <taxon>Pyramimonadales</taxon>
        <taxon>Pyramimonadaceae</taxon>
        <taxon>Cymbomonas</taxon>
    </lineage>
</organism>
<evidence type="ECO:0000313" key="3">
    <source>
        <dbReference type="EMBL" id="KAK3248081.1"/>
    </source>
</evidence>
<dbReference type="GO" id="GO:0005634">
    <property type="term" value="C:nucleus"/>
    <property type="evidence" value="ECO:0007669"/>
    <property type="project" value="TreeGrafter"/>
</dbReference>
<dbReference type="EMBL" id="LGRX02028431">
    <property type="protein sequence ID" value="KAK3248081.1"/>
    <property type="molecule type" value="Genomic_DNA"/>
</dbReference>